<evidence type="ECO:0000313" key="3">
    <source>
        <dbReference type="Proteomes" id="UP001200430"/>
    </source>
</evidence>
<feature type="transmembrane region" description="Helical" evidence="1">
    <location>
        <begin position="79"/>
        <end position="96"/>
    </location>
</feature>
<keyword evidence="1" id="KW-1133">Transmembrane helix</keyword>
<keyword evidence="3" id="KW-1185">Reference proteome</keyword>
<dbReference type="NCBIfam" id="TIGR02357">
    <property type="entry name" value="ECF_ThiT_YuaJ"/>
    <property type="match status" value="1"/>
</dbReference>
<keyword evidence="1" id="KW-0472">Membrane</keyword>
<keyword evidence="1" id="KW-0812">Transmembrane</keyword>
<dbReference type="InterPro" id="IPR012651">
    <property type="entry name" value="Thia_Transptr_ThiT"/>
</dbReference>
<proteinExistence type="predicted"/>
<feature type="transmembrane region" description="Helical" evidence="1">
    <location>
        <begin position="6"/>
        <end position="24"/>
    </location>
</feature>
<gene>
    <name evidence="2" type="primary">thiT</name>
    <name evidence="2" type="ORF">L2W38_10810</name>
</gene>
<protein>
    <submittedName>
        <fullName evidence="2">Energy-coupled thiamine transporter ThiT</fullName>
    </submittedName>
</protein>
<feature type="transmembrane region" description="Helical" evidence="1">
    <location>
        <begin position="138"/>
        <end position="159"/>
    </location>
</feature>
<dbReference type="EMBL" id="JAKGUD010000013">
    <property type="protein sequence ID" value="MCF4143303.1"/>
    <property type="molecule type" value="Genomic_DNA"/>
</dbReference>
<feature type="transmembrane region" description="Helical" evidence="1">
    <location>
        <begin position="108"/>
        <end position="126"/>
    </location>
</feature>
<evidence type="ECO:0000313" key="2">
    <source>
        <dbReference type="EMBL" id="MCF4143303.1"/>
    </source>
</evidence>
<accession>A0ABS9EQ38</accession>
<organism evidence="2 3">
    <name type="scientific">Dethiosulfovibrio marinus</name>
    <dbReference type="NCBI Taxonomy" id="133532"/>
    <lineage>
        <taxon>Bacteria</taxon>
        <taxon>Thermotogati</taxon>
        <taxon>Synergistota</taxon>
        <taxon>Synergistia</taxon>
        <taxon>Synergistales</taxon>
        <taxon>Dethiosulfovibrionaceae</taxon>
        <taxon>Dethiosulfovibrio</taxon>
    </lineage>
</organism>
<dbReference type="Pfam" id="PF09515">
    <property type="entry name" value="Thia_YuaJ"/>
    <property type="match status" value="1"/>
</dbReference>
<name>A0ABS9EQ38_9BACT</name>
<dbReference type="Proteomes" id="UP001200430">
    <property type="component" value="Unassembled WGS sequence"/>
</dbReference>
<sequence>MKGNTRILVEGALAASLALALSYVKLFRMPQGGSITLENVPLLIFALRYGIKAGFGAGAVAGLLQLILGGYVAHPIQALLDYPIAFGALALAGATPRRHWIGITAGTLARLACHVASGVVFFASYAPEGQNPLLYSLVYNGSYMVPNLLISILLIEALWKRLSTPVGR</sequence>
<dbReference type="RefSeq" id="WP_236100005.1">
    <property type="nucleotide sequence ID" value="NZ_JAKGUD010000013.1"/>
</dbReference>
<comment type="caution">
    <text evidence="2">The sequence shown here is derived from an EMBL/GenBank/DDBJ whole genome shotgun (WGS) entry which is preliminary data.</text>
</comment>
<dbReference type="Gene3D" id="1.10.1760.20">
    <property type="match status" value="1"/>
</dbReference>
<evidence type="ECO:0000256" key="1">
    <source>
        <dbReference type="SAM" id="Phobius"/>
    </source>
</evidence>
<reference evidence="2 3" key="1">
    <citation type="submission" date="2022-01" db="EMBL/GenBank/DDBJ databases">
        <title>Dethiosulfovibrio faecalis sp. nov., a novel proteolytic, non-sulfur-reducing bacterium isolated from a marine aquaculture solid waste bioreactor.</title>
        <authorList>
            <person name="Grabowski S."/>
            <person name="Apolinario E."/>
            <person name="Schneider N."/>
            <person name="Marshall C.W."/>
            <person name="Sowers K.R."/>
        </authorList>
    </citation>
    <scope>NUCLEOTIDE SEQUENCE [LARGE SCALE GENOMIC DNA]</scope>
    <source>
        <strain evidence="2 3">DSM 12537</strain>
    </source>
</reference>